<dbReference type="Pfam" id="PF02129">
    <property type="entry name" value="Peptidase_S15"/>
    <property type="match status" value="1"/>
</dbReference>
<evidence type="ECO:0000313" key="3">
    <source>
        <dbReference type="EMBL" id="MCU9850092.1"/>
    </source>
</evidence>
<dbReference type="InterPro" id="IPR013736">
    <property type="entry name" value="Xaa-Pro_dipept_C"/>
</dbReference>
<reference evidence="3 4" key="1">
    <citation type="submission" date="2022-10" db="EMBL/GenBank/DDBJ databases">
        <title>Defluviimonas sp. nov., isolated from ocean surface sediments.</title>
        <authorList>
            <person name="He W."/>
            <person name="Wang L."/>
            <person name="Zhang D.-F."/>
        </authorList>
    </citation>
    <scope>NUCLEOTIDE SEQUENCE [LARGE SCALE GENOMIC DNA]</scope>
    <source>
        <strain evidence="3 4">WL0024</strain>
    </source>
</reference>
<comment type="caution">
    <text evidence="3">The sequence shown here is derived from an EMBL/GenBank/DDBJ whole genome shotgun (WGS) entry which is preliminary data.</text>
</comment>
<dbReference type="InterPro" id="IPR000383">
    <property type="entry name" value="Xaa-Pro-like_dom"/>
</dbReference>
<dbReference type="Pfam" id="PF08530">
    <property type="entry name" value="PepX_C"/>
    <property type="match status" value="1"/>
</dbReference>
<feature type="domain" description="Xaa-Pro dipeptidyl-peptidase C-terminal" evidence="2">
    <location>
        <begin position="290"/>
        <end position="546"/>
    </location>
</feature>
<dbReference type="Gene3D" id="1.10.3020.10">
    <property type="entry name" value="alpha-amino acid ester hydrolase ( Helical cap domain)"/>
    <property type="match status" value="1"/>
</dbReference>
<dbReference type="InterPro" id="IPR029058">
    <property type="entry name" value="AB_hydrolase_fold"/>
</dbReference>
<accession>A0ABT2X812</accession>
<dbReference type="Gene3D" id="3.40.50.1820">
    <property type="entry name" value="alpha/beta hydrolase"/>
    <property type="match status" value="1"/>
</dbReference>
<dbReference type="GO" id="GO:0016787">
    <property type="term" value="F:hydrolase activity"/>
    <property type="evidence" value="ECO:0007669"/>
    <property type="project" value="UniProtKB-KW"/>
</dbReference>
<dbReference type="NCBIfam" id="TIGR00976">
    <property type="entry name" value="CocE_NonD"/>
    <property type="match status" value="1"/>
</dbReference>
<dbReference type="Proteomes" id="UP001209535">
    <property type="component" value="Unassembled WGS sequence"/>
</dbReference>
<evidence type="ECO:0000313" key="4">
    <source>
        <dbReference type="Proteomes" id="UP001209535"/>
    </source>
</evidence>
<dbReference type="InterPro" id="IPR050585">
    <property type="entry name" value="Xaa-Pro_dipeptidyl-ppase/CocE"/>
</dbReference>
<proteinExistence type="predicted"/>
<evidence type="ECO:0000259" key="2">
    <source>
        <dbReference type="SMART" id="SM00939"/>
    </source>
</evidence>
<name>A0ABT2X812_9RHOB</name>
<dbReference type="InterPro" id="IPR008979">
    <property type="entry name" value="Galactose-bd-like_sf"/>
</dbReference>
<dbReference type="InterPro" id="IPR005674">
    <property type="entry name" value="CocE/Ser_esterase"/>
</dbReference>
<dbReference type="PANTHER" id="PTHR43056:SF10">
    <property type="entry name" value="COCE_NOND FAMILY, PUTATIVE (AFU_ORTHOLOGUE AFUA_7G00600)-RELATED"/>
    <property type="match status" value="1"/>
</dbReference>
<protein>
    <submittedName>
        <fullName evidence="3">CocE/NonD family hydrolase</fullName>
    </submittedName>
</protein>
<organism evidence="3 4">
    <name type="scientific">Albidovulum salinarum</name>
    <dbReference type="NCBI Taxonomy" id="2984153"/>
    <lineage>
        <taxon>Bacteria</taxon>
        <taxon>Pseudomonadati</taxon>
        <taxon>Pseudomonadota</taxon>
        <taxon>Alphaproteobacteria</taxon>
        <taxon>Rhodobacterales</taxon>
        <taxon>Paracoccaceae</taxon>
        <taxon>Albidovulum</taxon>
    </lineage>
</organism>
<dbReference type="Gene3D" id="2.60.120.260">
    <property type="entry name" value="Galactose-binding domain-like"/>
    <property type="match status" value="1"/>
</dbReference>
<dbReference type="SUPFAM" id="SSF49785">
    <property type="entry name" value="Galactose-binding domain-like"/>
    <property type="match status" value="1"/>
</dbReference>
<dbReference type="RefSeq" id="WP_263339677.1">
    <property type="nucleotide sequence ID" value="NZ_JAOVQO010000021.1"/>
</dbReference>
<gene>
    <name evidence="3" type="ORF">OEZ60_19020</name>
</gene>
<dbReference type="SUPFAM" id="SSF53474">
    <property type="entry name" value="alpha/beta-Hydrolases"/>
    <property type="match status" value="1"/>
</dbReference>
<dbReference type="SMART" id="SM00939">
    <property type="entry name" value="PepX_C"/>
    <property type="match status" value="1"/>
</dbReference>
<dbReference type="PANTHER" id="PTHR43056">
    <property type="entry name" value="PEPTIDASE S9 PROLYL OLIGOPEPTIDASE"/>
    <property type="match status" value="1"/>
</dbReference>
<dbReference type="EMBL" id="JAOVQO010000021">
    <property type="protein sequence ID" value="MCU9850092.1"/>
    <property type="molecule type" value="Genomic_DNA"/>
</dbReference>
<evidence type="ECO:0000256" key="1">
    <source>
        <dbReference type="ARBA" id="ARBA00022801"/>
    </source>
</evidence>
<sequence>MTTIRHTFPHEVEIVENIFVPMPDGTRLAAKLWRPKGVGPVPAILEYLPYRKREGTRGRDQKMHAWLAGHGYACLRLDIRGTGDSEGLIEDEYTECEILDGCDAIGWIAGQDWCDGQVAMYGISWGGFNGLQIAARRPPALKTIITVGSTDDRYATDVHYVGGCLSKDNFDWSATMLAHNDLPPDPEIVGPAWRDMWQARMRANSPWILHWLSHQRRDAYWQHGSVCEDFSAITIPVLAVSGWADNYSESVPRLLAGLSGPRRGLIGPWAHSFPHDVTVEPAIGWLQEVRRWCDHWMKGAPGGMVDDPMYRVWMQESVPPSTCYLERPGRWVAEAEWPSPRIMHQTLHLNPDGRLAATAEGVDEMPVCSPLWVGLAAGEVGRYGEDAEWPTDQREDDGGSLVFATEPLPERTEILGAPQLHLRFSCDKPMALVAVRLNDVWPDGRSTRVTLGCLNLTHRDSHEHAAALEPGRIYDAVIDLDDIAHSFPEGHRIAVSLSTTYWPICWPSPELATLTVRTGETWLDLPVRPTDPADAALRSFAPPEMAAPTPSVDLNAGSAARRSVTRDLLSGEMVVDFPRWTYAREMPDIGQTVTSDAFARYRIADGDPLSASCETGANVVIQRKDGAFGHHSTGRLTCDATHFRVETSLRITENGATLFERQWDERIPRDHV</sequence>
<keyword evidence="4" id="KW-1185">Reference proteome</keyword>
<keyword evidence="1 3" id="KW-0378">Hydrolase</keyword>